<evidence type="ECO:0000256" key="1">
    <source>
        <dbReference type="SAM" id="MobiDB-lite"/>
    </source>
</evidence>
<dbReference type="OrthoDB" id="671439at2759"/>
<dbReference type="CDD" id="cd01838">
    <property type="entry name" value="Isoamyl_acetate_hydrolase_like"/>
    <property type="match status" value="1"/>
</dbReference>
<dbReference type="PANTHER" id="PTHR14209">
    <property type="entry name" value="ISOAMYL ACETATE-HYDROLYZING ESTERASE 1"/>
    <property type="match status" value="1"/>
</dbReference>
<dbReference type="AlphaFoldDB" id="A0A1E1JRY6"/>
<evidence type="ECO:0000313" key="3">
    <source>
        <dbReference type="EMBL" id="CZS88421.1"/>
    </source>
</evidence>
<keyword evidence="4" id="KW-1185">Reference proteome</keyword>
<feature type="region of interest" description="Disordered" evidence="1">
    <location>
        <begin position="1"/>
        <end position="20"/>
    </location>
</feature>
<gene>
    <name evidence="3" type="ORF">RAG0_00176</name>
</gene>
<dbReference type="SUPFAM" id="SSF52266">
    <property type="entry name" value="SGNH hydrolase"/>
    <property type="match status" value="1"/>
</dbReference>
<feature type="domain" description="SGNH hydrolase-type esterase" evidence="2">
    <location>
        <begin position="10"/>
        <end position="222"/>
    </location>
</feature>
<protein>
    <submittedName>
        <fullName evidence="3">Related to IAH1 Isoamyl acetate hydrolytic enzyme</fullName>
    </submittedName>
</protein>
<organism evidence="3 4">
    <name type="scientific">Rhynchosporium agropyri</name>
    <dbReference type="NCBI Taxonomy" id="914238"/>
    <lineage>
        <taxon>Eukaryota</taxon>
        <taxon>Fungi</taxon>
        <taxon>Dikarya</taxon>
        <taxon>Ascomycota</taxon>
        <taxon>Pezizomycotina</taxon>
        <taxon>Leotiomycetes</taxon>
        <taxon>Helotiales</taxon>
        <taxon>Ploettnerulaceae</taxon>
        <taxon>Rhynchosporium</taxon>
    </lineage>
</organism>
<feature type="region of interest" description="Disordered" evidence="1">
    <location>
        <begin position="181"/>
        <end position="200"/>
    </location>
</feature>
<dbReference type="EMBL" id="FJUX01000001">
    <property type="protein sequence ID" value="CZS88421.1"/>
    <property type="molecule type" value="Genomic_DNA"/>
</dbReference>
<reference evidence="4" key="1">
    <citation type="submission" date="2016-03" db="EMBL/GenBank/DDBJ databases">
        <authorList>
            <person name="Guldener U."/>
        </authorList>
    </citation>
    <scope>NUCLEOTIDE SEQUENCE [LARGE SCALE GENOMIC DNA]</scope>
    <source>
        <strain evidence="4">04CH-RAC-A.6.1</strain>
    </source>
</reference>
<dbReference type="Pfam" id="PF13472">
    <property type="entry name" value="Lipase_GDSL_2"/>
    <property type="match status" value="1"/>
</dbReference>
<accession>A0A1E1JRY6</accession>
<dbReference type="InterPro" id="IPR045136">
    <property type="entry name" value="Iah1-like"/>
</dbReference>
<sequence length="266" mass="29532">MADVVIGGTGDSITQGASDQDRGFGMAAELQAAYVRRFDVINRGYSGYNTDHALDIITRALPTPQQASVKFLTIWFGANDSNTNPTQGQYVPPSRFRQNLLEIINHPLIKSHSPPVNIILITPPPFEESMLVDLMKVWGATGVTRKAADARLYAEIVKDVGREANVPVVDAWGLCMEKTGWKGDGKEGDGESMPGGDPEKRNEVLKGLLFDGLHLSPPGYRIVFDGLIKVMKENWPEYPPYKMPFTEKVPWEIELGDQMWDVNNDK</sequence>
<dbReference type="PANTHER" id="PTHR14209:SF19">
    <property type="entry name" value="ISOAMYL ACETATE-HYDROLYZING ESTERASE 1 HOMOLOG"/>
    <property type="match status" value="1"/>
</dbReference>
<evidence type="ECO:0000313" key="4">
    <source>
        <dbReference type="Proteomes" id="UP000178912"/>
    </source>
</evidence>
<dbReference type="InterPro" id="IPR036514">
    <property type="entry name" value="SGNH_hydro_sf"/>
</dbReference>
<proteinExistence type="predicted"/>
<dbReference type="Proteomes" id="UP000178912">
    <property type="component" value="Unassembled WGS sequence"/>
</dbReference>
<name>A0A1E1JRY6_9HELO</name>
<dbReference type="Gene3D" id="3.40.50.1110">
    <property type="entry name" value="SGNH hydrolase"/>
    <property type="match status" value="1"/>
</dbReference>
<dbReference type="InterPro" id="IPR013830">
    <property type="entry name" value="SGNH_hydro"/>
</dbReference>
<evidence type="ECO:0000259" key="2">
    <source>
        <dbReference type="Pfam" id="PF13472"/>
    </source>
</evidence>